<organism evidence="2 3">
    <name type="scientific">Alosa alosa</name>
    <name type="common">allis shad</name>
    <dbReference type="NCBI Taxonomy" id="278164"/>
    <lineage>
        <taxon>Eukaryota</taxon>
        <taxon>Metazoa</taxon>
        <taxon>Chordata</taxon>
        <taxon>Craniata</taxon>
        <taxon>Vertebrata</taxon>
        <taxon>Euteleostomi</taxon>
        <taxon>Actinopterygii</taxon>
        <taxon>Neopterygii</taxon>
        <taxon>Teleostei</taxon>
        <taxon>Clupei</taxon>
        <taxon>Clupeiformes</taxon>
        <taxon>Clupeoidei</taxon>
        <taxon>Clupeidae</taxon>
        <taxon>Alosa</taxon>
    </lineage>
</organism>
<keyword evidence="1" id="KW-0812">Transmembrane</keyword>
<evidence type="ECO:0000313" key="2">
    <source>
        <dbReference type="EMBL" id="KAG5278128.1"/>
    </source>
</evidence>
<name>A0AAV6GSJ8_9TELE</name>
<reference evidence="2" key="1">
    <citation type="submission" date="2020-10" db="EMBL/GenBank/DDBJ databases">
        <title>Chromosome-scale genome assembly of the Allis shad, Alosa alosa.</title>
        <authorList>
            <person name="Margot Z."/>
            <person name="Christophe K."/>
            <person name="Cabau C."/>
            <person name="Louis A."/>
            <person name="Berthelot C."/>
            <person name="Parey E."/>
            <person name="Roest Crollius H."/>
            <person name="Montfort J."/>
            <person name="Robinson-Rechavi M."/>
            <person name="Bucao C."/>
            <person name="Bouchez O."/>
            <person name="Gislard M."/>
            <person name="Lluch J."/>
            <person name="Milhes M."/>
            <person name="Lampietro C."/>
            <person name="Lopez Roques C."/>
            <person name="Donnadieu C."/>
            <person name="Braasch I."/>
            <person name="Desvignes T."/>
            <person name="Postlethwait J."/>
            <person name="Bobe J."/>
            <person name="Guiguen Y."/>
        </authorList>
    </citation>
    <scope>NUCLEOTIDE SEQUENCE</scope>
    <source>
        <strain evidence="2">M-15738</strain>
        <tissue evidence="2">Blood</tissue>
    </source>
</reference>
<dbReference type="AlphaFoldDB" id="A0AAV6GSJ8"/>
<evidence type="ECO:0000313" key="3">
    <source>
        <dbReference type="Proteomes" id="UP000823561"/>
    </source>
</evidence>
<dbReference type="Proteomes" id="UP000823561">
    <property type="component" value="Chromosome 7"/>
</dbReference>
<evidence type="ECO:0008006" key="4">
    <source>
        <dbReference type="Google" id="ProtNLM"/>
    </source>
</evidence>
<keyword evidence="1" id="KW-1133">Transmembrane helix</keyword>
<gene>
    <name evidence="2" type="ORF">AALO_G00095500</name>
</gene>
<sequence length="79" mass="8997">MCYELTRQVKCYRNTMCILLVFLVFLFFFSLFSGSPRPKIANAGISNNPLPREGATEEKDTPFLCVFVCQTTKILTPKP</sequence>
<feature type="transmembrane region" description="Helical" evidence="1">
    <location>
        <begin position="12"/>
        <end position="32"/>
    </location>
</feature>
<comment type="caution">
    <text evidence="2">The sequence shown here is derived from an EMBL/GenBank/DDBJ whole genome shotgun (WGS) entry which is preliminary data.</text>
</comment>
<dbReference type="EMBL" id="JADWDJ010000007">
    <property type="protein sequence ID" value="KAG5278128.1"/>
    <property type="molecule type" value="Genomic_DNA"/>
</dbReference>
<proteinExistence type="predicted"/>
<evidence type="ECO:0000256" key="1">
    <source>
        <dbReference type="SAM" id="Phobius"/>
    </source>
</evidence>
<accession>A0AAV6GSJ8</accession>
<keyword evidence="1" id="KW-0472">Membrane</keyword>
<protein>
    <recommendedName>
        <fullName evidence="4">Secreted protein</fullName>
    </recommendedName>
</protein>
<keyword evidence="3" id="KW-1185">Reference proteome</keyword>